<dbReference type="PANTHER" id="PTHR39185:SF1">
    <property type="entry name" value="SWARMING MOTILITY PROTEIN SWRD"/>
    <property type="match status" value="1"/>
</dbReference>
<evidence type="ECO:0000313" key="2">
    <source>
        <dbReference type="EMBL" id="SFO97851.1"/>
    </source>
</evidence>
<keyword evidence="4" id="KW-1185">Reference proteome</keyword>
<reference evidence="2 3" key="1">
    <citation type="submission" date="2016-10" db="EMBL/GenBank/DDBJ databases">
        <authorList>
            <person name="de Groot N.N."/>
        </authorList>
    </citation>
    <scope>NUCLEOTIDE SEQUENCE [LARGE SCALE GENOMIC DNA]</scope>
    <source>
        <strain evidence="2 3">DSM 17073</strain>
    </source>
</reference>
<dbReference type="STRING" id="306540.SAMN05421839_102115"/>
<dbReference type="Pfam" id="PF06289">
    <property type="entry name" value="FlbD"/>
    <property type="match status" value="1"/>
</dbReference>
<dbReference type="Proteomes" id="UP000242243">
    <property type="component" value="Unassembled WGS sequence"/>
</dbReference>
<sequence length="73" mass="8264">MITVTNFKGGTFTLNAMYIEKVEALPDTTITLVNGKKYFVKETEAEVSKLSQSFYKKIGMFPWHQQVGEVNGK</sequence>
<dbReference type="AlphaFoldDB" id="A0A1I5LM53"/>
<keyword evidence="2" id="KW-0282">Flagellum</keyword>
<dbReference type="OrthoDB" id="9799862at2"/>
<name>A0A1I5LM53_9BACI</name>
<dbReference type="RefSeq" id="WP_089829731.1">
    <property type="nucleotide sequence ID" value="NZ_BJWI01000002.1"/>
</dbReference>
<organism evidence="2 3">
    <name type="scientific">Halolactibacillus halophilus</name>
    <dbReference type="NCBI Taxonomy" id="306540"/>
    <lineage>
        <taxon>Bacteria</taxon>
        <taxon>Bacillati</taxon>
        <taxon>Bacillota</taxon>
        <taxon>Bacilli</taxon>
        <taxon>Bacillales</taxon>
        <taxon>Bacillaceae</taxon>
        <taxon>Halolactibacillus</taxon>
    </lineage>
</organism>
<dbReference type="Proteomes" id="UP000321547">
    <property type="component" value="Unassembled WGS sequence"/>
</dbReference>
<dbReference type="EMBL" id="BJWI01000002">
    <property type="protein sequence ID" value="GEM00777.1"/>
    <property type="molecule type" value="Genomic_DNA"/>
</dbReference>
<dbReference type="PANTHER" id="PTHR39185">
    <property type="entry name" value="SWARMING MOTILITY PROTEIN SWRD"/>
    <property type="match status" value="1"/>
</dbReference>
<evidence type="ECO:0000313" key="4">
    <source>
        <dbReference type="Proteomes" id="UP000321547"/>
    </source>
</evidence>
<accession>A0A1I5LM53</accession>
<keyword evidence="2" id="KW-0969">Cilium</keyword>
<evidence type="ECO:0000313" key="3">
    <source>
        <dbReference type="Proteomes" id="UP000242243"/>
    </source>
</evidence>
<proteinExistence type="predicted"/>
<protein>
    <submittedName>
        <fullName evidence="2">Flagellar protein FlbD</fullName>
    </submittedName>
</protein>
<dbReference type="EMBL" id="FOXC01000002">
    <property type="protein sequence ID" value="SFO97851.1"/>
    <property type="molecule type" value="Genomic_DNA"/>
</dbReference>
<reference evidence="1 4" key="2">
    <citation type="submission" date="2019-07" db="EMBL/GenBank/DDBJ databases">
        <title>Whole genome shotgun sequence of Halolactibacillus halophilus NBRC 100868.</title>
        <authorList>
            <person name="Hosoyama A."/>
            <person name="Uohara A."/>
            <person name="Ohji S."/>
            <person name="Ichikawa N."/>
        </authorList>
    </citation>
    <scope>NUCLEOTIDE SEQUENCE [LARGE SCALE GENOMIC DNA]</scope>
    <source>
        <strain evidence="1 4">NBRC 100868</strain>
    </source>
</reference>
<keyword evidence="2" id="KW-0966">Cell projection</keyword>
<evidence type="ECO:0000313" key="1">
    <source>
        <dbReference type="EMBL" id="GEM00777.1"/>
    </source>
</evidence>
<gene>
    <name evidence="1" type="primary">ylzI</name>
    <name evidence="1" type="ORF">HHA03_03090</name>
    <name evidence="2" type="ORF">SAMN05421839_102115</name>
</gene>
<dbReference type="InterPro" id="IPR009384">
    <property type="entry name" value="SwrD-like"/>
</dbReference>